<evidence type="ECO:0000313" key="1">
    <source>
        <dbReference type="EMBL" id="ALC49654.1"/>
    </source>
</evidence>
<sequence length="161" mass="18573">MWDTPDYGLELKMFPSNNSMSSLTFVRKDVPIPMWNLLLLQHPVKRHNKLRTERPRVLYNSSVRTCEFWKYVRRFGAWNNAAKQMLSTGGSNLSLDCPLKKGVYSLNVITIPPDTAFLKFMYHPNTIFSIHGTVYSVNPKNTSSKQPICHYEINTTVVKTC</sequence>
<proteinExistence type="predicted"/>
<dbReference type="AlphaFoldDB" id="A0A0M4EK31"/>
<organism evidence="1 2">
    <name type="scientific">Drosophila busckii</name>
    <name type="common">Fruit fly</name>
    <dbReference type="NCBI Taxonomy" id="30019"/>
    <lineage>
        <taxon>Eukaryota</taxon>
        <taxon>Metazoa</taxon>
        <taxon>Ecdysozoa</taxon>
        <taxon>Arthropoda</taxon>
        <taxon>Hexapoda</taxon>
        <taxon>Insecta</taxon>
        <taxon>Pterygota</taxon>
        <taxon>Neoptera</taxon>
        <taxon>Endopterygota</taxon>
        <taxon>Diptera</taxon>
        <taxon>Brachycera</taxon>
        <taxon>Muscomorpha</taxon>
        <taxon>Ephydroidea</taxon>
        <taxon>Drosophilidae</taxon>
        <taxon>Drosophila</taxon>
    </lineage>
</organism>
<keyword evidence="2" id="KW-1185">Reference proteome</keyword>
<dbReference type="InterPro" id="IPR010512">
    <property type="entry name" value="DUF1091"/>
</dbReference>
<dbReference type="SMART" id="SM00697">
    <property type="entry name" value="DM8"/>
    <property type="match status" value="1"/>
</dbReference>
<accession>A0A0M4EK31</accession>
<dbReference type="OMA" id="ILKFMYH"/>
<dbReference type="EMBL" id="CP012528">
    <property type="protein sequence ID" value="ALC49654.1"/>
    <property type="molecule type" value="Genomic_DNA"/>
</dbReference>
<gene>
    <name evidence="1" type="ORF">Dbus_chrXg1510</name>
</gene>
<dbReference type="Proteomes" id="UP000494163">
    <property type="component" value="Chromosome X"/>
</dbReference>
<reference evidence="1 2" key="1">
    <citation type="submission" date="2015-08" db="EMBL/GenBank/DDBJ databases">
        <title>Ancestral chromatin configuration constrains chromatin evolution on differentiating sex chromosomes in Drosophila.</title>
        <authorList>
            <person name="Zhou Q."/>
            <person name="Bachtrog D."/>
        </authorList>
    </citation>
    <scope>NUCLEOTIDE SEQUENCE [LARGE SCALE GENOMIC DNA]</scope>
    <source>
        <tissue evidence="1">Whole larvae</tissue>
    </source>
</reference>
<name>A0A0M4EK31_DROBS</name>
<evidence type="ECO:0000313" key="2">
    <source>
        <dbReference type="Proteomes" id="UP000494163"/>
    </source>
</evidence>
<dbReference type="OrthoDB" id="8028810at2759"/>
<protein>
    <submittedName>
        <fullName evidence="1">CG12662</fullName>
    </submittedName>
</protein>